<proteinExistence type="predicted"/>
<sequence>MDISDYKKRLDSLDLFIGNLEHRNGKKNSSKSSSNIQSPPIKTTVSYVNNKKSSTKTSKSKRHNKIMSRDLNNIDFNMDSHIEEDLYNQQIQSLRFIESSLKNKMQILQNKLEDLNSRAAIANKSLSIECLDITALEKRILGMETFNSELKRIDNEAPDEIFRLNMVVNTLESDNSLRKQELQSRKLKLEQEIEEMNQNQFNKRLNHTSFIGGLNPTQNERRLKIVAMFDNIDELIRQNMIERERIESEYRKKMKKISNLQKILNHIDNITISIHDQNISISKLDAEEKSLIMNKNSISRILNSSSMISQEINVKDKISDLRREIIENDAKLKAKASELEEKRKQIAEFENILNRRTVQIEEIENAAYLESPRKSTSPPQSPDPRNKTEVTQSSFDSISDIL</sequence>
<keyword evidence="1" id="KW-0175">Coiled coil</keyword>
<dbReference type="RefSeq" id="XP_001580926.1">
    <property type="nucleotide sequence ID" value="XM_001580876.1"/>
</dbReference>
<reference evidence="3" key="2">
    <citation type="journal article" date="2007" name="Science">
        <title>Draft genome sequence of the sexually transmitted pathogen Trichomonas vaginalis.</title>
        <authorList>
            <person name="Carlton J.M."/>
            <person name="Hirt R.P."/>
            <person name="Silva J.C."/>
            <person name="Delcher A.L."/>
            <person name="Schatz M."/>
            <person name="Zhao Q."/>
            <person name="Wortman J.R."/>
            <person name="Bidwell S.L."/>
            <person name="Alsmark U.C.M."/>
            <person name="Besteiro S."/>
            <person name="Sicheritz-Ponten T."/>
            <person name="Noel C.J."/>
            <person name="Dacks J.B."/>
            <person name="Foster P.G."/>
            <person name="Simillion C."/>
            <person name="Van de Peer Y."/>
            <person name="Miranda-Saavedra D."/>
            <person name="Barton G.J."/>
            <person name="Westrop G.D."/>
            <person name="Mueller S."/>
            <person name="Dessi D."/>
            <person name="Fiori P.L."/>
            <person name="Ren Q."/>
            <person name="Paulsen I."/>
            <person name="Zhang H."/>
            <person name="Bastida-Corcuera F.D."/>
            <person name="Simoes-Barbosa A."/>
            <person name="Brown M.T."/>
            <person name="Hayes R.D."/>
            <person name="Mukherjee M."/>
            <person name="Okumura C.Y."/>
            <person name="Schneider R."/>
            <person name="Smith A.J."/>
            <person name="Vanacova S."/>
            <person name="Villalvazo M."/>
            <person name="Haas B.J."/>
            <person name="Pertea M."/>
            <person name="Feldblyum T.V."/>
            <person name="Utterback T.R."/>
            <person name="Shu C.L."/>
            <person name="Osoegawa K."/>
            <person name="de Jong P.J."/>
            <person name="Hrdy I."/>
            <person name="Horvathova L."/>
            <person name="Zubacova Z."/>
            <person name="Dolezal P."/>
            <person name="Malik S.B."/>
            <person name="Logsdon J.M. Jr."/>
            <person name="Henze K."/>
            <person name="Gupta A."/>
            <person name="Wang C.C."/>
            <person name="Dunne R.L."/>
            <person name="Upcroft J.A."/>
            <person name="Upcroft P."/>
            <person name="White O."/>
            <person name="Salzberg S.L."/>
            <person name="Tang P."/>
            <person name="Chiu C.-H."/>
            <person name="Lee Y.-S."/>
            <person name="Embley T.M."/>
            <person name="Coombs G.H."/>
            <person name="Mottram J.C."/>
            <person name="Tachezy J."/>
            <person name="Fraser-Liggett C.M."/>
            <person name="Johnson P.J."/>
        </authorList>
    </citation>
    <scope>NUCLEOTIDE SEQUENCE [LARGE SCALE GENOMIC DNA]</scope>
    <source>
        <strain evidence="3">G3</strain>
    </source>
</reference>
<feature type="region of interest" description="Disordered" evidence="2">
    <location>
        <begin position="22"/>
        <end position="63"/>
    </location>
</feature>
<dbReference type="Proteomes" id="UP000001542">
    <property type="component" value="Unassembled WGS sequence"/>
</dbReference>
<feature type="compositionally biased region" description="Low complexity" evidence="2">
    <location>
        <begin position="30"/>
        <end position="42"/>
    </location>
</feature>
<keyword evidence="4" id="KW-1185">Reference proteome</keyword>
<dbReference type="KEGG" id="tva:5465466"/>
<dbReference type="SMR" id="A2DHV1"/>
<accession>A2DHV1</accession>
<evidence type="ECO:0000313" key="3">
    <source>
        <dbReference type="EMBL" id="EAY19940.1"/>
    </source>
</evidence>
<dbReference type="VEuPathDB" id="TrichDB:TVAGG3_0271420"/>
<dbReference type="EMBL" id="DS113202">
    <property type="protein sequence ID" value="EAY19940.1"/>
    <property type="molecule type" value="Genomic_DNA"/>
</dbReference>
<dbReference type="AlphaFoldDB" id="A2DHV1"/>
<evidence type="ECO:0000313" key="4">
    <source>
        <dbReference type="Proteomes" id="UP000001542"/>
    </source>
</evidence>
<name>A2DHV1_TRIV3</name>
<feature type="compositionally biased region" description="Polar residues" evidence="2">
    <location>
        <begin position="389"/>
        <end position="402"/>
    </location>
</feature>
<evidence type="ECO:0000256" key="2">
    <source>
        <dbReference type="SAM" id="MobiDB-lite"/>
    </source>
</evidence>
<reference evidence="3" key="1">
    <citation type="submission" date="2006-10" db="EMBL/GenBank/DDBJ databases">
        <authorList>
            <person name="Amadeo P."/>
            <person name="Zhao Q."/>
            <person name="Wortman J."/>
            <person name="Fraser-Liggett C."/>
            <person name="Carlton J."/>
        </authorList>
    </citation>
    <scope>NUCLEOTIDE SEQUENCE</scope>
    <source>
        <strain evidence="3">G3</strain>
    </source>
</reference>
<feature type="coiled-coil region" evidence="1">
    <location>
        <begin position="322"/>
        <end position="366"/>
    </location>
</feature>
<organism evidence="3 4">
    <name type="scientific">Trichomonas vaginalis (strain ATCC PRA-98 / G3)</name>
    <dbReference type="NCBI Taxonomy" id="412133"/>
    <lineage>
        <taxon>Eukaryota</taxon>
        <taxon>Metamonada</taxon>
        <taxon>Parabasalia</taxon>
        <taxon>Trichomonadida</taxon>
        <taxon>Trichomonadidae</taxon>
        <taxon>Trichomonas</taxon>
    </lineage>
</organism>
<dbReference type="InParanoid" id="A2DHV1"/>
<protein>
    <submittedName>
        <fullName evidence="3">Uncharacterized protein</fullName>
    </submittedName>
</protein>
<dbReference type="VEuPathDB" id="TrichDB:TVAG_401940"/>
<evidence type="ECO:0000256" key="1">
    <source>
        <dbReference type="SAM" id="Coils"/>
    </source>
</evidence>
<feature type="region of interest" description="Disordered" evidence="2">
    <location>
        <begin position="367"/>
        <end position="402"/>
    </location>
</feature>
<gene>
    <name evidence="3" type="ORF">TVAG_401940</name>
</gene>
<feature type="coiled-coil region" evidence="1">
    <location>
        <begin position="98"/>
        <end position="125"/>
    </location>
</feature>